<evidence type="ECO:0000313" key="5">
    <source>
        <dbReference type="EMBL" id="SFK76610.1"/>
    </source>
</evidence>
<evidence type="ECO:0000256" key="2">
    <source>
        <dbReference type="ARBA" id="ARBA00022827"/>
    </source>
</evidence>
<dbReference type="GO" id="GO:0005737">
    <property type="term" value="C:cytoplasm"/>
    <property type="evidence" value="ECO:0007669"/>
    <property type="project" value="TreeGrafter"/>
</dbReference>
<dbReference type="PANTHER" id="PTHR43557">
    <property type="entry name" value="APOPTOSIS-INDUCING FACTOR 1"/>
    <property type="match status" value="1"/>
</dbReference>
<dbReference type="Gene3D" id="3.30.390.30">
    <property type="match status" value="1"/>
</dbReference>
<dbReference type="OrthoDB" id="9792592at2"/>
<dbReference type="GO" id="GO:0012501">
    <property type="term" value="P:programmed cell death"/>
    <property type="evidence" value="ECO:0007669"/>
    <property type="project" value="TreeGrafter"/>
</dbReference>
<dbReference type="STRING" id="258723.GCA_900169305_01236"/>
<proteinExistence type="predicted"/>
<evidence type="ECO:0000256" key="1">
    <source>
        <dbReference type="ARBA" id="ARBA00022630"/>
    </source>
</evidence>
<keyword evidence="1" id="KW-0285">Flavoprotein</keyword>
<protein>
    <submittedName>
        <fullName evidence="5">NADPH-dependent 2,4-dienoyl-CoA reductase, sulfur reductase</fullName>
    </submittedName>
</protein>
<dbReference type="Proteomes" id="UP000199589">
    <property type="component" value="Unassembled WGS sequence"/>
</dbReference>
<name>A0A1I4C7I4_9LACT</name>
<dbReference type="InterPro" id="IPR016156">
    <property type="entry name" value="FAD/NAD-linked_Rdtase_dimer_sf"/>
</dbReference>
<sequence>MNNEQMYLDYLIIGGGIAAGNAVAGIREEDKAGTIGIISADVDKPYERPALSKKLWTDDSFTEDQIFYDVSEDHQAALMLETEVVSINREAHTVTTNKGDTIKYKKLLIVTGGEPQTIEGPKDDKVYAFRSYQDYLKLRNLSGENQQIAVVGGSYIGTELAANLALNNTKVTLIYPQKILGDNRFPEEIAKEYEQTYKNHGIEMINETRAERYTKEADKFLLHLNTGTTVEADSIILGLGVSPVLDLAKDAGLEVDDGVIVNEYLRTSDPDIYAAGDIASYPDPILGRQRIEHVDHARNSGTAVGKVMAGLKEPYNYTPYFYSMVFDISWKAIGTLDPSLDLLIDEVDGGKVVYYLKEDKPVGILTWNIEPDLDQVRNLIDNPPVSSEELKGAIRSKEN</sequence>
<dbReference type="GO" id="GO:0033108">
    <property type="term" value="P:mitochondrial respiratory chain complex assembly"/>
    <property type="evidence" value="ECO:0007669"/>
    <property type="project" value="TreeGrafter"/>
</dbReference>
<dbReference type="InterPro" id="IPR023753">
    <property type="entry name" value="FAD/NAD-binding_dom"/>
</dbReference>
<dbReference type="GO" id="GO:0071949">
    <property type="term" value="F:FAD binding"/>
    <property type="evidence" value="ECO:0007669"/>
    <property type="project" value="TreeGrafter"/>
</dbReference>
<organism evidence="5 6">
    <name type="scientific">Marinilactibacillus piezotolerans</name>
    <dbReference type="NCBI Taxonomy" id="258723"/>
    <lineage>
        <taxon>Bacteria</taxon>
        <taxon>Bacillati</taxon>
        <taxon>Bacillota</taxon>
        <taxon>Bacilli</taxon>
        <taxon>Lactobacillales</taxon>
        <taxon>Carnobacteriaceae</taxon>
        <taxon>Marinilactibacillus</taxon>
    </lineage>
</organism>
<dbReference type="Gene3D" id="3.50.50.60">
    <property type="entry name" value="FAD/NAD(P)-binding domain"/>
    <property type="match status" value="2"/>
</dbReference>
<dbReference type="EMBL" id="FOSJ01000104">
    <property type="protein sequence ID" value="SFK76610.1"/>
    <property type="molecule type" value="Genomic_DNA"/>
</dbReference>
<accession>A0A1I4C7I4</accession>
<evidence type="ECO:0000259" key="4">
    <source>
        <dbReference type="Pfam" id="PF07992"/>
    </source>
</evidence>
<dbReference type="RefSeq" id="WP_091898806.1">
    <property type="nucleotide sequence ID" value="NZ_FOSJ01000104.1"/>
</dbReference>
<dbReference type="SUPFAM" id="SSF55424">
    <property type="entry name" value="FAD/NAD-linked reductases, dimerisation (C-terminal) domain"/>
    <property type="match status" value="1"/>
</dbReference>
<dbReference type="PRINTS" id="PR00469">
    <property type="entry name" value="PNDRDTASEII"/>
</dbReference>
<keyword evidence="3" id="KW-0560">Oxidoreductase</keyword>
<evidence type="ECO:0000313" key="6">
    <source>
        <dbReference type="Proteomes" id="UP000199589"/>
    </source>
</evidence>
<dbReference type="Pfam" id="PF07992">
    <property type="entry name" value="Pyr_redox_2"/>
    <property type="match status" value="1"/>
</dbReference>
<dbReference type="AlphaFoldDB" id="A0A1I4C7I4"/>
<keyword evidence="2" id="KW-0274">FAD</keyword>
<dbReference type="PANTHER" id="PTHR43557:SF4">
    <property type="entry name" value="APOPTOSIS-INDUCING FACTOR 1, MITOCHONDRIAL"/>
    <property type="match status" value="1"/>
</dbReference>
<keyword evidence="6" id="KW-1185">Reference proteome</keyword>
<reference evidence="6" key="1">
    <citation type="submission" date="2016-10" db="EMBL/GenBank/DDBJ databases">
        <authorList>
            <person name="Varghese N."/>
            <person name="Submissions S."/>
        </authorList>
    </citation>
    <scope>NUCLEOTIDE SEQUENCE [LARGE SCALE GENOMIC DNA]</scope>
    <source>
        <strain evidence="6">DSM 16108</strain>
    </source>
</reference>
<gene>
    <name evidence="5" type="ORF">SAMN04488569_11042</name>
</gene>
<dbReference type="PRINTS" id="PR00368">
    <property type="entry name" value="FADPNR"/>
</dbReference>
<feature type="domain" description="FAD/NAD(P)-binding" evidence="4">
    <location>
        <begin position="9"/>
        <end position="301"/>
    </location>
</feature>
<dbReference type="InterPro" id="IPR050446">
    <property type="entry name" value="FAD-oxidoreductase/Apoptosis"/>
</dbReference>
<dbReference type="GO" id="GO:0016174">
    <property type="term" value="F:NAD(P)H oxidase H2O2-forming activity"/>
    <property type="evidence" value="ECO:0007669"/>
    <property type="project" value="TreeGrafter"/>
</dbReference>
<evidence type="ECO:0000256" key="3">
    <source>
        <dbReference type="ARBA" id="ARBA00023002"/>
    </source>
</evidence>
<dbReference type="SUPFAM" id="SSF51905">
    <property type="entry name" value="FAD/NAD(P)-binding domain"/>
    <property type="match status" value="1"/>
</dbReference>
<dbReference type="InterPro" id="IPR036188">
    <property type="entry name" value="FAD/NAD-bd_sf"/>
</dbReference>